<comment type="catalytic activity">
    <reaction evidence="1">
        <text>Endohydrolysis of (1-&gt;4)-beta-D-glucosidic linkages in cellulose, lichenin and cereal beta-D-glucans.</text>
        <dbReference type="EC" id="3.2.1.4"/>
    </reaction>
</comment>
<keyword evidence="8" id="KW-0624">Polysaccharide degradation</keyword>
<feature type="domain" description="Dockerin" evidence="9">
    <location>
        <begin position="45"/>
        <end position="115"/>
    </location>
</feature>
<dbReference type="InterPro" id="IPR036514">
    <property type="entry name" value="SGNH_hydro_sf"/>
</dbReference>
<evidence type="ECO:0000313" key="10">
    <source>
        <dbReference type="EMBL" id="EMS73514.1"/>
    </source>
</evidence>
<dbReference type="GO" id="GO:0008810">
    <property type="term" value="F:cellulase activity"/>
    <property type="evidence" value="ECO:0007669"/>
    <property type="project" value="UniProtKB-EC"/>
</dbReference>
<protein>
    <recommendedName>
        <fullName evidence="2">cellulase</fullName>
        <ecNumber evidence="2">3.2.1.4</ecNumber>
    </recommendedName>
</protein>
<keyword evidence="6" id="KW-0119">Carbohydrate metabolism</keyword>
<evidence type="ECO:0000256" key="2">
    <source>
        <dbReference type="ARBA" id="ARBA00012601"/>
    </source>
</evidence>
<reference evidence="10 11" key="1">
    <citation type="journal article" date="2013" name="Genome Announc.">
        <title>Draft Genome Sequence of the Cellulolytic, Mesophilic, Anaerobic Bacterium Clostridium termitidis Strain CT1112 (DSM 5398).</title>
        <authorList>
            <person name="Lal S."/>
            <person name="Ramachandran U."/>
            <person name="Zhang X."/>
            <person name="Munir R."/>
            <person name="Sparling R."/>
            <person name="Levin D.B."/>
        </authorList>
    </citation>
    <scope>NUCLEOTIDE SEQUENCE [LARGE SCALE GENOMIC DNA]</scope>
    <source>
        <strain evidence="10 11">CT1112</strain>
    </source>
</reference>
<evidence type="ECO:0000313" key="11">
    <source>
        <dbReference type="Proteomes" id="UP000014155"/>
    </source>
</evidence>
<dbReference type="PROSITE" id="PS51766">
    <property type="entry name" value="DOCKERIN"/>
    <property type="match status" value="1"/>
</dbReference>
<dbReference type="STRING" id="1195236.CTER_0514"/>
<dbReference type="InterPro" id="IPR036439">
    <property type="entry name" value="Dockerin_dom_sf"/>
</dbReference>
<evidence type="ECO:0000256" key="3">
    <source>
        <dbReference type="ARBA" id="ARBA00022729"/>
    </source>
</evidence>
<dbReference type="EMBL" id="AORV01000018">
    <property type="protein sequence ID" value="EMS73514.1"/>
    <property type="molecule type" value="Genomic_DNA"/>
</dbReference>
<keyword evidence="3" id="KW-0732">Signal</keyword>
<evidence type="ECO:0000256" key="8">
    <source>
        <dbReference type="ARBA" id="ARBA00023326"/>
    </source>
</evidence>
<dbReference type="PROSITE" id="PS00018">
    <property type="entry name" value="EF_HAND_1"/>
    <property type="match status" value="1"/>
</dbReference>
<evidence type="ECO:0000259" key="9">
    <source>
        <dbReference type="PROSITE" id="PS51766"/>
    </source>
</evidence>
<dbReference type="InterPro" id="IPR018247">
    <property type="entry name" value="EF_Hand_1_Ca_BS"/>
</dbReference>
<comment type="caution">
    <text evidence="10">The sequence shown here is derived from an EMBL/GenBank/DDBJ whole genome shotgun (WGS) entry which is preliminary data.</text>
</comment>
<dbReference type="InterPro" id="IPR002105">
    <property type="entry name" value="Dockerin_1_rpt"/>
</dbReference>
<evidence type="ECO:0000256" key="7">
    <source>
        <dbReference type="ARBA" id="ARBA00023295"/>
    </source>
</evidence>
<proteinExistence type="predicted"/>
<dbReference type="SUPFAM" id="SSF63446">
    <property type="entry name" value="Type I dockerin domain"/>
    <property type="match status" value="1"/>
</dbReference>
<gene>
    <name evidence="10" type="ORF">CTER_0514</name>
</gene>
<keyword evidence="7" id="KW-0326">Glycosidase</keyword>
<accession>S0FWG6</accession>
<organism evidence="10 11">
    <name type="scientific">Ruminiclostridium cellobioparum subsp. termitidis CT1112</name>
    <dbReference type="NCBI Taxonomy" id="1195236"/>
    <lineage>
        <taxon>Bacteria</taxon>
        <taxon>Bacillati</taxon>
        <taxon>Bacillota</taxon>
        <taxon>Clostridia</taxon>
        <taxon>Eubacteriales</taxon>
        <taxon>Oscillospiraceae</taxon>
        <taxon>Ruminiclostridium</taxon>
    </lineage>
</organism>
<dbReference type="CDD" id="cd14256">
    <property type="entry name" value="Dockerin_I"/>
    <property type="match status" value="1"/>
</dbReference>
<evidence type="ECO:0000256" key="1">
    <source>
        <dbReference type="ARBA" id="ARBA00000966"/>
    </source>
</evidence>
<evidence type="ECO:0000256" key="4">
    <source>
        <dbReference type="ARBA" id="ARBA00022801"/>
    </source>
</evidence>
<dbReference type="SUPFAM" id="SSF52266">
    <property type="entry name" value="SGNH hydrolase"/>
    <property type="match status" value="1"/>
</dbReference>
<dbReference type="Pfam" id="PF00404">
    <property type="entry name" value="Dockerin_1"/>
    <property type="match status" value="1"/>
</dbReference>
<dbReference type="Gene3D" id="3.40.50.1110">
    <property type="entry name" value="SGNH hydrolase"/>
    <property type="match status" value="1"/>
</dbReference>
<dbReference type="PATRIC" id="fig|1195236.3.peg.835"/>
<sequence length="531" mass="56745">MRKIIDSPGKKASGRSLLILLVLVFAISFFLTSGITYASEANAAANYKYGDVNGDGSIDALDFSLFKMYLLKTIDSFPVTDGEIIADLDGKDSVTAIDLSLLKQFLLGLIDKFPVDQSNPVNIPWNWAGVIGTGQSLSVGAQANPAVTTTQPYHNLKLSLGNTTVPPFNPNSTSLRMVPLVEPIRSYATGYPGPYPGNIYGETPHTVMANQITALVQSNFSKDYITAHTVVGESGQGMVAIKKGATDTGSVGRAYAASIFEVNAIKRLAAAEGKTYGVGAIIITHGETDSGSSTYGNDLYKLWSDYNQDIRAITGQSQSIPLFVSQQHAYPSNSGTSAGTLQQWRVGLDHPGDIICTGPKYQYPYYSDGVHLVASGYQQLGEKLGEIYYEKVVLGKDWQPLQPTSVSKSGRVITVNFHVPVAPLVWDTTLPAPNQSTLTEWRNGKGFEVSTASGRITISSVEISGNAVKITCASDLPSSGVKVGYANNTGGTKRTNGTVRWGLLKDSDTFKGSTTGIAQPNYCVAFEMAVP</sequence>
<dbReference type="eggNOG" id="COG5301">
    <property type="taxonomic scope" value="Bacteria"/>
</dbReference>
<keyword evidence="11" id="KW-1185">Reference proteome</keyword>
<dbReference type="Proteomes" id="UP000014155">
    <property type="component" value="Unassembled WGS sequence"/>
</dbReference>
<dbReference type="AlphaFoldDB" id="S0FWG6"/>
<dbReference type="InterPro" id="IPR016134">
    <property type="entry name" value="Dockerin_dom"/>
</dbReference>
<dbReference type="EC" id="3.2.1.4" evidence="2"/>
<dbReference type="Gene3D" id="1.10.1330.10">
    <property type="entry name" value="Dockerin domain"/>
    <property type="match status" value="1"/>
</dbReference>
<keyword evidence="5" id="KW-0136">Cellulose degradation</keyword>
<name>S0FWG6_RUMCE</name>
<evidence type="ECO:0000256" key="6">
    <source>
        <dbReference type="ARBA" id="ARBA00023277"/>
    </source>
</evidence>
<dbReference type="RefSeq" id="WP_004623826.1">
    <property type="nucleotide sequence ID" value="NZ_AORV01000018.1"/>
</dbReference>
<keyword evidence="4" id="KW-0378">Hydrolase</keyword>
<evidence type="ECO:0000256" key="5">
    <source>
        <dbReference type="ARBA" id="ARBA00023001"/>
    </source>
</evidence>
<dbReference type="GO" id="GO:0030245">
    <property type="term" value="P:cellulose catabolic process"/>
    <property type="evidence" value="ECO:0007669"/>
    <property type="project" value="UniProtKB-KW"/>
</dbReference>